<dbReference type="STRING" id="224129.A0A1W4XMG5"/>
<dbReference type="InterPro" id="IPR051570">
    <property type="entry name" value="TBC1_cilium_biogenesis"/>
</dbReference>
<sequence length="923" mass="107422">MSFNVFHSDSLKKRVFETKPADKDGLLLTLHHRQLNREIRLLYASFNKTGRLLAVSDHSKNLFILDVYNNRCWGFPSNISSTALKFSEFNDYELVVGTNYGEVHILHVETSKPIATLTGHTNSVKSISFMPELLCLTASKGEGLIWDFKTFSRLQVLSIESGCTLKIALFIPQKSYILASVSNDTILIWKYSDLQCIKKISSAPWYKGKISCISITRNGRVMVLGGYSNYLAVFLLDDFSLSYFIELSSSVRSVKDIQFIPQPFDGGAHKLLTILAGNGILYFYDMEANCFINQIKNAQEIAKFSISSNGEHLACIFNEGFMNVYKLNSLLKNSRFKKAQTRGSDQCKINSFKIKDSSSVEVEVRKMLSIEKLKNILSIFGKYPDHFRLQIWTQLLQLPKNNELYNGFINNVYQRCFPDLERKYPLENKLYLKNLRRLLSNLVTWSPFLKDVSYLPIFVFPFVKIFRNNPVVCFEAVCTIIINWCQYWFEYFPLPPANILGIIGNLLLEHDQVLAAHLSVLSHPKTYIWPLLETCFSEVLTSDDWCCLWDHILTNEPYFLHFCVVAYNIVNREVLLSLHSRDEFEYFYHNANPIDIKKVISKSYKLMNSTCERNHPKQYLYEFAKLEEGHYPKCIDSPSIIFVDGTDPKELLTLENEKETIQKEEEHLEDIINKTKTKVDEIKKEKTKNELLEKLEIACKEEIKNEREQIQKRRKKLEQMRMALYKEELKLLDAYQEKLQKENVLKEEQKLTKMRNDIENTKNNEILEVAKAENDFLRNYVSIVKQKINIDSAFSKPKEQHSLTQEQMDLKSLQNQLHDYIKEVQDDNKRTDYYKALCLTTSKNIIENLIQRVQFELISENKEKDKLKELESASLDIEKGVSSLLKSIGSSENCDNKEISESPPQCKRKQRKLRFRKTRSSVK</sequence>
<evidence type="ECO:0000256" key="4">
    <source>
        <dbReference type="ARBA" id="ARBA00022490"/>
    </source>
</evidence>
<dbReference type="SUPFAM" id="SSF50978">
    <property type="entry name" value="WD40 repeat-like"/>
    <property type="match status" value="1"/>
</dbReference>
<dbReference type="OrthoDB" id="5578278at2759"/>
<dbReference type="InParanoid" id="A0A1W4XMG5"/>
<evidence type="ECO:0000256" key="11">
    <source>
        <dbReference type="ARBA" id="ARBA00034464"/>
    </source>
</evidence>
<keyword evidence="9" id="KW-0206">Cytoskeleton</keyword>
<keyword evidence="4" id="KW-0963">Cytoplasm</keyword>
<dbReference type="Gene3D" id="1.10.472.80">
    <property type="entry name" value="Ypt/Rab-GAP domain of gyp1p, domain 3"/>
    <property type="match status" value="1"/>
</dbReference>
<feature type="repeat" description="WD" evidence="12">
    <location>
        <begin position="117"/>
        <end position="156"/>
    </location>
</feature>
<keyword evidence="5 12" id="KW-0853">WD repeat</keyword>
<dbReference type="PROSITE" id="PS50086">
    <property type="entry name" value="TBC_RABGAP"/>
    <property type="match status" value="1"/>
</dbReference>
<keyword evidence="6" id="KW-0677">Repeat</keyword>
<evidence type="ECO:0000256" key="1">
    <source>
        <dbReference type="ARBA" id="ARBA00004120"/>
    </source>
</evidence>
<dbReference type="RefSeq" id="XP_018333575.1">
    <property type="nucleotide sequence ID" value="XM_018478073.1"/>
</dbReference>
<evidence type="ECO:0000259" key="15">
    <source>
        <dbReference type="PROSITE" id="PS50086"/>
    </source>
</evidence>
<keyword evidence="7" id="KW-0970">Cilium biogenesis/degradation</keyword>
<dbReference type="InterPro" id="IPR015943">
    <property type="entry name" value="WD40/YVTN_repeat-like_dom_sf"/>
</dbReference>
<dbReference type="InterPro" id="IPR035969">
    <property type="entry name" value="Rab-GAP_TBC_sf"/>
</dbReference>
<evidence type="ECO:0000256" key="14">
    <source>
        <dbReference type="SAM" id="MobiDB-lite"/>
    </source>
</evidence>
<evidence type="ECO:0000256" key="2">
    <source>
        <dbReference type="ARBA" id="ARBA00004607"/>
    </source>
</evidence>
<feature type="domain" description="Rab-GAP TBC" evidence="15">
    <location>
        <begin position="382"/>
        <end position="556"/>
    </location>
</feature>
<evidence type="ECO:0000313" key="16">
    <source>
        <dbReference type="Proteomes" id="UP000192223"/>
    </source>
</evidence>
<dbReference type="InterPro" id="IPR000195">
    <property type="entry name" value="Rab-GAP-TBC_dom"/>
</dbReference>
<keyword evidence="16" id="KW-1185">Reference proteome</keyword>
<comment type="function">
    <text evidence="11">Molecular adapter which is involved in cilium biogenesis. Part of a functional complex including OFD1 a centriolar protein involved in cilium assembly. Could regulate the cAMP-dependent phosphorylation of OFD1, and its subsequent ubiquitination by PJA2 which ultimately leads to its proteasomal degradation.</text>
</comment>
<accession>A0A1W4XMG5</accession>
<dbReference type="AlphaFoldDB" id="A0A1W4XMG5"/>
<keyword evidence="10" id="KW-0966">Cell projection</keyword>
<dbReference type="GeneID" id="108742760"/>
<evidence type="ECO:0000256" key="6">
    <source>
        <dbReference type="ARBA" id="ARBA00022737"/>
    </source>
</evidence>
<evidence type="ECO:0000256" key="10">
    <source>
        <dbReference type="ARBA" id="ARBA00023273"/>
    </source>
</evidence>
<dbReference type="FunCoup" id="A0A1W4XMG5">
    <property type="interactions" value="73"/>
</dbReference>
<dbReference type="PANTHER" id="PTHR19853:SF1">
    <property type="entry name" value="TBC1 DOMAIN FAMILY MEMBER 31"/>
    <property type="match status" value="1"/>
</dbReference>
<evidence type="ECO:0000313" key="17">
    <source>
        <dbReference type="RefSeq" id="XP_018333575.1"/>
    </source>
</evidence>
<dbReference type="GO" id="GO:0036064">
    <property type="term" value="C:ciliary basal body"/>
    <property type="evidence" value="ECO:0007669"/>
    <property type="project" value="TreeGrafter"/>
</dbReference>
<gene>
    <name evidence="17" type="primary">LOC108742760</name>
</gene>
<name>A0A1W4XMG5_AGRPL</name>
<evidence type="ECO:0000256" key="5">
    <source>
        <dbReference type="ARBA" id="ARBA00022574"/>
    </source>
</evidence>
<dbReference type="PANTHER" id="PTHR19853">
    <property type="entry name" value="WD REPEAT CONTAINING PROTEIN 3 WDR3"/>
    <property type="match status" value="1"/>
</dbReference>
<feature type="region of interest" description="Disordered" evidence="14">
    <location>
        <begin position="888"/>
        <end position="923"/>
    </location>
</feature>
<dbReference type="InterPro" id="IPR001680">
    <property type="entry name" value="WD40_rpt"/>
</dbReference>
<evidence type="ECO:0000256" key="13">
    <source>
        <dbReference type="SAM" id="Coils"/>
    </source>
</evidence>
<dbReference type="Proteomes" id="UP000192223">
    <property type="component" value="Unplaced"/>
</dbReference>
<keyword evidence="8 13" id="KW-0175">Coiled coil</keyword>
<dbReference type="SUPFAM" id="SSF47923">
    <property type="entry name" value="Ypt/Rab-GAP domain of gyp1p"/>
    <property type="match status" value="1"/>
</dbReference>
<evidence type="ECO:0000256" key="8">
    <source>
        <dbReference type="ARBA" id="ARBA00023054"/>
    </source>
</evidence>
<feature type="coiled-coil region" evidence="13">
    <location>
        <begin position="651"/>
        <end position="775"/>
    </location>
</feature>
<dbReference type="Gene3D" id="2.130.10.10">
    <property type="entry name" value="YVTN repeat-like/Quinoprotein amine dehydrogenase"/>
    <property type="match status" value="2"/>
</dbReference>
<evidence type="ECO:0000256" key="9">
    <source>
        <dbReference type="ARBA" id="ARBA00023212"/>
    </source>
</evidence>
<dbReference type="PROSITE" id="PS50082">
    <property type="entry name" value="WD_REPEATS_2"/>
    <property type="match status" value="1"/>
</dbReference>
<reference evidence="17" key="1">
    <citation type="submission" date="2025-08" db="UniProtKB">
        <authorList>
            <consortium name="RefSeq"/>
        </authorList>
    </citation>
    <scope>IDENTIFICATION</scope>
    <source>
        <tissue evidence="17">Entire body</tissue>
    </source>
</reference>
<feature type="compositionally biased region" description="Basic residues" evidence="14">
    <location>
        <begin position="906"/>
        <end position="923"/>
    </location>
</feature>
<feature type="coiled-coil region" evidence="13">
    <location>
        <begin position="803"/>
        <end position="830"/>
    </location>
</feature>
<organism evidence="16 17">
    <name type="scientific">Agrilus planipennis</name>
    <name type="common">Emerald ash borer</name>
    <name type="synonym">Agrilus marcopoli</name>
    <dbReference type="NCBI Taxonomy" id="224129"/>
    <lineage>
        <taxon>Eukaryota</taxon>
        <taxon>Metazoa</taxon>
        <taxon>Ecdysozoa</taxon>
        <taxon>Arthropoda</taxon>
        <taxon>Hexapoda</taxon>
        <taxon>Insecta</taxon>
        <taxon>Pterygota</taxon>
        <taxon>Neoptera</taxon>
        <taxon>Endopterygota</taxon>
        <taxon>Coleoptera</taxon>
        <taxon>Polyphaga</taxon>
        <taxon>Elateriformia</taxon>
        <taxon>Buprestoidea</taxon>
        <taxon>Buprestidae</taxon>
        <taxon>Agrilinae</taxon>
        <taxon>Agrilus</taxon>
    </lineage>
</organism>
<evidence type="ECO:0000256" key="3">
    <source>
        <dbReference type="ARBA" id="ARBA00014199"/>
    </source>
</evidence>
<dbReference type="GO" id="GO:0060271">
    <property type="term" value="P:cilium assembly"/>
    <property type="evidence" value="ECO:0007669"/>
    <property type="project" value="TreeGrafter"/>
</dbReference>
<dbReference type="InterPro" id="IPR036322">
    <property type="entry name" value="WD40_repeat_dom_sf"/>
</dbReference>
<dbReference type="GO" id="GO:0034451">
    <property type="term" value="C:centriolar satellite"/>
    <property type="evidence" value="ECO:0007669"/>
    <property type="project" value="UniProtKB-SubCell"/>
</dbReference>
<comment type="subcellular location">
    <subcellularLocation>
        <location evidence="1">Cytoplasm</location>
        <location evidence="1">Cytoskeleton</location>
        <location evidence="1">Cilium basal body</location>
    </subcellularLocation>
    <subcellularLocation>
        <location evidence="2">Cytoplasm</location>
        <location evidence="2">Cytoskeleton</location>
        <location evidence="2">Microtubule organizing center</location>
        <location evidence="2">Centrosome</location>
        <location evidence="2">Centriolar satellite</location>
    </subcellularLocation>
</comment>
<evidence type="ECO:0000256" key="12">
    <source>
        <dbReference type="PROSITE-ProRule" id="PRU00221"/>
    </source>
</evidence>
<dbReference type="SMART" id="SM00320">
    <property type="entry name" value="WD40"/>
    <property type="match status" value="4"/>
</dbReference>
<proteinExistence type="predicted"/>
<dbReference type="KEGG" id="apln:108742760"/>
<evidence type="ECO:0000256" key="7">
    <source>
        <dbReference type="ARBA" id="ARBA00022794"/>
    </source>
</evidence>
<protein>
    <recommendedName>
        <fullName evidence="3">TBC1 domain family member 31</fullName>
    </recommendedName>
</protein>